<reference evidence="10 11" key="1">
    <citation type="submission" date="2015-01" db="EMBL/GenBank/DDBJ databases">
        <title>The Genome Sequence of Cryptococcus gattii EJB2.</title>
        <authorList>
            <consortium name="The Broad Institute Genomics Platform"/>
            <person name="Cuomo C."/>
            <person name="Litvintseva A."/>
            <person name="Chen Y."/>
            <person name="Heitman J."/>
            <person name="Sun S."/>
            <person name="Springer D."/>
            <person name="Dromer F."/>
            <person name="Young S."/>
            <person name="Zeng Q."/>
            <person name="Gargeya S."/>
            <person name="Abouelleil A."/>
            <person name="Alvarado L."/>
            <person name="Chapman S.B."/>
            <person name="Gainer-Dewar J."/>
            <person name="Goldberg J."/>
            <person name="Griggs A."/>
            <person name="Gujja S."/>
            <person name="Hansen M."/>
            <person name="Howarth C."/>
            <person name="Imamovic A."/>
            <person name="Larimer J."/>
            <person name="Murphy C."/>
            <person name="Naylor J."/>
            <person name="Pearson M."/>
            <person name="Priest M."/>
            <person name="Roberts A."/>
            <person name="Saif S."/>
            <person name="Shea T."/>
            <person name="Sykes S."/>
            <person name="Wortman J."/>
            <person name="Nusbaum C."/>
            <person name="Birren B."/>
        </authorList>
    </citation>
    <scope>NUCLEOTIDE SEQUENCE [LARGE SCALE GENOMIC DNA]</scope>
    <source>
        <strain evidence="10 11">EJB2</strain>
    </source>
</reference>
<evidence type="ECO:0000256" key="8">
    <source>
        <dbReference type="SAM" id="MobiDB-lite"/>
    </source>
</evidence>
<evidence type="ECO:0000256" key="2">
    <source>
        <dbReference type="ARBA" id="ARBA00022723"/>
    </source>
</evidence>
<dbReference type="Gene3D" id="3.30.160.60">
    <property type="entry name" value="Classic Zinc Finger"/>
    <property type="match status" value="2"/>
</dbReference>
<name>A0ABR5C0I0_9TREE</name>
<keyword evidence="2" id="KW-0479">Metal-binding</keyword>
<dbReference type="PANTHER" id="PTHR45718">
    <property type="entry name" value="TRANSCRIPTIONAL ACTIVATOR CUBITUS INTERRUPTUS"/>
    <property type="match status" value="1"/>
</dbReference>
<keyword evidence="5" id="KW-0862">Zinc</keyword>
<feature type="domain" description="C2H2-type" evidence="9">
    <location>
        <begin position="180"/>
        <end position="210"/>
    </location>
</feature>
<organism evidence="10 11">
    <name type="scientific">Cryptococcus gattii EJB2</name>
    <dbReference type="NCBI Taxonomy" id="1296103"/>
    <lineage>
        <taxon>Eukaryota</taxon>
        <taxon>Fungi</taxon>
        <taxon>Dikarya</taxon>
        <taxon>Basidiomycota</taxon>
        <taxon>Agaricomycotina</taxon>
        <taxon>Tremellomycetes</taxon>
        <taxon>Tremellales</taxon>
        <taxon>Cryptococcaceae</taxon>
        <taxon>Cryptococcus</taxon>
        <taxon>Cryptococcus gattii species complex</taxon>
    </lineage>
</organism>
<keyword evidence="6" id="KW-0539">Nucleus</keyword>
<accession>A0ABR5C0I0</accession>
<dbReference type="EMBL" id="KN848604">
    <property type="protein sequence ID" value="KIR81419.1"/>
    <property type="molecule type" value="Genomic_DNA"/>
</dbReference>
<protein>
    <submittedName>
        <fullName evidence="10">Zinc-finger protein</fullName>
    </submittedName>
</protein>
<feature type="region of interest" description="Disordered" evidence="8">
    <location>
        <begin position="202"/>
        <end position="278"/>
    </location>
</feature>
<dbReference type="PROSITE" id="PS50157">
    <property type="entry name" value="ZINC_FINGER_C2H2_2"/>
    <property type="match status" value="1"/>
</dbReference>
<evidence type="ECO:0000313" key="11">
    <source>
        <dbReference type="Proteomes" id="UP000054272"/>
    </source>
</evidence>
<dbReference type="GO" id="GO:0008270">
    <property type="term" value="F:zinc ion binding"/>
    <property type="evidence" value="ECO:0007669"/>
    <property type="project" value="UniProtKB-KW"/>
</dbReference>
<evidence type="ECO:0000256" key="6">
    <source>
        <dbReference type="ARBA" id="ARBA00023242"/>
    </source>
</evidence>
<evidence type="ECO:0000256" key="7">
    <source>
        <dbReference type="PROSITE-ProRule" id="PRU00042"/>
    </source>
</evidence>
<feature type="compositionally biased region" description="Polar residues" evidence="8">
    <location>
        <begin position="245"/>
        <end position="254"/>
    </location>
</feature>
<evidence type="ECO:0000313" key="10">
    <source>
        <dbReference type="EMBL" id="KIR81419.1"/>
    </source>
</evidence>
<dbReference type="InterPro" id="IPR013087">
    <property type="entry name" value="Znf_C2H2_type"/>
</dbReference>
<comment type="subcellular location">
    <subcellularLocation>
        <location evidence="1">Nucleus</location>
    </subcellularLocation>
</comment>
<dbReference type="PROSITE" id="PS00028">
    <property type="entry name" value="ZINC_FINGER_C2H2_1"/>
    <property type="match status" value="2"/>
</dbReference>
<feature type="compositionally biased region" description="Acidic residues" evidence="8">
    <location>
        <begin position="90"/>
        <end position="106"/>
    </location>
</feature>
<feature type="compositionally biased region" description="Pro residues" evidence="8">
    <location>
        <begin position="263"/>
        <end position="278"/>
    </location>
</feature>
<feature type="compositionally biased region" description="Low complexity" evidence="8">
    <location>
        <begin position="68"/>
        <end position="83"/>
    </location>
</feature>
<feature type="compositionally biased region" description="Polar residues" evidence="8">
    <location>
        <begin position="20"/>
        <end position="29"/>
    </location>
</feature>
<evidence type="ECO:0000256" key="5">
    <source>
        <dbReference type="ARBA" id="ARBA00022833"/>
    </source>
</evidence>
<dbReference type="Proteomes" id="UP000054272">
    <property type="component" value="Unassembled WGS sequence"/>
</dbReference>
<keyword evidence="11" id="KW-1185">Reference proteome</keyword>
<evidence type="ECO:0000256" key="3">
    <source>
        <dbReference type="ARBA" id="ARBA00022737"/>
    </source>
</evidence>
<sequence>MASTTSSLPPTSPSASTHTMEPSQPQSSPLKAPSIIISPSKNPVMERVASQQLNSSPGPQWATENNPHPKAGGSHAGGSPAPSVEGHVDVDEEIDELLGDDDVQEGAEEKDGEPEKQKCQWGECKDEFDSKQEFYGHVKDHINASKEYACEWRTCSRVGHKQGRSLLLTHIRGHTGERPYSCTIPGCNKAFARTDALNKHKRTVHADVTNPNGAKPTKSAKGKTKATPATGKSKGKAKGVAPTPSDVSTPTPAINSKPKSKSVPPPPLILSPSPPIPPVSAPDEDLILDPELAELIPRLRSRWPILPEGDDEVEALREARRKFPRHRLFPNYTKEEDVEEKGGQVVLEELVADPLDDPIARPLRLDGEDEIEYRRRVREYLTNTSKSLDADDVPMEDLENILPPLVPEITHTTEDPEDPEGGMVDVLDRSRWQARYIMAKARLLLLEEENMLRRRYLQELTGTR</sequence>
<feature type="region of interest" description="Disordered" evidence="8">
    <location>
        <begin position="1"/>
        <end position="118"/>
    </location>
</feature>
<dbReference type="SMART" id="SM00355">
    <property type="entry name" value="ZnF_C2H2"/>
    <property type="match status" value="3"/>
</dbReference>
<feature type="compositionally biased region" description="Low complexity" evidence="8">
    <location>
        <begin position="1"/>
        <end position="19"/>
    </location>
</feature>
<evidence type="ECO:0000256" key="4">
    <source>
        <dbReference type="ARBA" id="ARBA00022771"/>
    </source>
</evidence>
<feature type="compositionally biased region" description="Basic and acidic residues" evidence="8">
    <location>
        <begin position="107"/>
        <end position="118"/>
    </location>
</feature>
<dbReference type="InterPro" id="IPR036236">
    <property type="entry name" value="Znf_C2H2_sf"/>
</dbReference>
<feature type="compositionally biased region" description="Polar residues" evidence="8">
    <location>
        <begin position="49"/>
        <end position="66"/>
    </location>
</feature>
<evidence type="ECO:0000256" key="1">
    <source>
        <dbReference type="ARBA" id="ARBA00004123"/>
    </source>
</evidence>
<keyword evidence="4 7" id="KW-0863">Zinc-finger</keyword>
<keyword evidence="3" id="KW-0677">Repeat</keyword>
<dbReference type="PANTHER" id="PTHR45718:SF4">
    <property type="entry name" value="TRANSCRIPTIONAL ACTIVATOR CUBITUS INTERRUPTUS"/>
    <property type="match status" value="1"/>
</dbReference>
<evidence type="ECO:0000259" key="9">
    <source>
        <dbReference type="PROSITE" id="PS50157"/>
    </source>
</evidence>
<gene>
    <name evidence="10" type="ORF">I306_01505</name>
</gene>
<proteinExistence type="predicted"/>
<dbReference type="InterPro" id="IPR043359">
    <property type="entry name" value="GLI-like"/>
</dbReference>
<dbReference type="SUPFAM" id="SSF57667">
    <property type="entry name" value="beta-beta-alpha zinc fingers"/>
    <property type="match status" value="1"/>
</dbReference>